<keyword evidence="4" id="KW-0274">FAD</keyword>
<dbReference type="Gene3D" id="3.50.50.60">
    <property type="entry name" value="FAD/NAD(P)-binding domain"/>
    <property type="match status" value="2"/>
</dbReference>
<feature type="domain" description="Glucose-methanol-choline oxidoreductase C-terminal" evidence="7">
    <location>
        <begin position="441"/>
        <end position="560"/>
    </location>
</feature>
<gene>
    <name evidence="8" type="ORF">GCM10011386_07470</name>
</gene>
<dbReference type="InterPro" id="IPR051473">
    <property type="entry name" value="P2Ox-like"/>
</dbReference>
<evidence type="ECO:0000256" key="1">
    <source>
        <dbReference type="ARBA" id="ARBA00001974"/>
    </source>
</evidence>
<keyword evidence="9" id="KW-1185">Reference proteome</keyword>
<dbReference type="RefSeq" id="WP_188747486.1">
    <property type="nucleotide sequence ID" value="NZ_BMIK01000001.1"/>
</dbReference>
<dbReference type="Pfam" id="PF00732">
    <property type="entry name" value="GMC_oxred_N"/>
    <property type="match status" value="1"/>
</dbReference>
<keyword evidence="5" id="KW-0560">Oxidoreductase</keyword>
<evidence type="ECO:0000256" key="3">
    <source>
        <dbReference type="ARBA" id="ARBA00022630"/>
    </source>
</evidence>
<comment type="caution">
    <text evidence="8">The sequence shown here is derived from an EMBL/GenBank/DDBJ whole genome shotgun (WGS) entry which is preliminary data.</text>
</comment>
<dbReference type="InterPro" id="IPR036188">
    <property type="entry name" value="FAD/NAD-bd_sf"/>
</dbReference>
<dbReference type="SUPFAM" id="SSF51905">
    <property type="entry name" value="FAD/NAD(P)-binding domain"/>
    <property type="match status" value="1"/>
</dbReference>
<dbReference type="PANTHER" id="PTHR42784:SF1">
    <property type="entry name" value="PYRANOSE 2-OXIDASE"/>
    <property type="match status" value="1"/>
</dbReference>
<dbReference type="Pfam" id="PF05199">
    <property type="entry name" value="GMC_oxred_C"/>
    <property type="match status" value="1"/>
</dbReference>
<dbReference type="InterPro" id="IPR007867">
    <property type="entry name" value="GMC_OxRtase_C"/>
</dbReference>
<feature type="domain" description="Glucose-methanol-choline oxidoreductase N-terminal" evidence="6">
    <location>
        <begin position="120"/>
        <end position="351"/>
    </location>
</feature>
<evidence type="ECO:0000259" key="6">
    <source>
        <dbReference type="Pfam" id="PF00732"/>
    </source>
</evidence>
<proteinExistence type="inferred from homology"/>
<sequence>MKIAGDKESQSTGAPHLNVGAKDNVYDAIVIGSGISGGWAAKELCEKGLKTLVLERGRNVEHIKDYPTAYQHPWELPHRGQVPQKVQEENPIASSCYAFNESTAHFFVKDKEQPYTQVKPFDWIRGYQVGGKSLIWGRWTQRWSDLDFEANARDGISIDWPIRYKDIAPWYSYVERFVGISGNRDGIPHLPDGEFQPPMEMNVVEKHLKKRVEETYRDRHVIISRTANLTKGLHGRGPCQYRDLCARGCPFAGYFSSNSATLPAAAATGNLTLRPFAVVHSLIYDDQQQRATGVRVIDAQTKETFEYYAKVIFINAGTLNTTLLLMNSTSSRFPNGFGNDSGVLGHYLMDHNYRGHVEGQFHGYQDRYYYGRRPTGIYIPRFRNVGNDVQQHYLRGFAFAAGVTRRSGNVREDGIGAAYKDALTEPGVWDVWMNGMGECLPDYDNHVTISPTRTDEWSMPLLEIDCEYKTNELAMLDDILNTGREMLEAAGFSEVYAYDSNQHPGQGIHEMGTARMGRDPKTSFLNGNNQVWASPNVFITDGACMTSSACQNPSLTYMALTARAVDFATSELKKGNI</sequence>
<comment type="similarity">
    <text evidence="2">Belongs to the GMC oxidoreductase family.</text>
</comment>
<name>A0ABQ1L742_9SPHI</name>
<evidence type="ECO:0000256" key="4">
    <source>
        <dbReference type="ARBA" id="ARBA00022827"/>
    </source>
</evidence>
<evidence type="ECO:0000259" key="7">
    <source>
        <dbReference type="Pfam" id="PF05199"/>
    </source>
</evidence>
<dbReference type="EMBL" id="BMIK01000001">
    <property type="protein sequence ID" value="GGC18040.1"/>
    <property type="molecule type" value="Genomic_DNA"/>
</dbReference>
<accession>A0ABQ1L742</accession>
<dbReference type="InterPro" id="IPR000172">
    <property type="entry name" value="GMC_OxRdtase_N"/>
</dbReference>
<reference evidence="9" key="1">
    <citation type="journal article" date="2019" name="Int. J. Syst. Evol. Microbiol.">
        <title>The Global Catalogue of Microorganisms (GCM) 10K type strain sequencing project: providing services to taxonomists for standard genome sequencing and annotation.</title>
        <authorList>
            <consortium name="The Broad Institute Genomics Platform"/>
            <consortium name="The Broad Institute Genome Sequencing Center for Infectious Disease"/>
            <person name="Wu L."/>
            <person name="Ma J."/>
        </authorList>
    </citation>
    <scope>NUCLEOTIDE SEQUENCE [LARGE SCALE GENOMIC DNA]</scope>
    <source>
        <strain evidence="9">CGMCC 1.15342</strain>
    </source>
</reference>
<evidence type="ECO:0000256" key="5">
    <source>
        <dbReference type="ARBA" id="ARBA00023002"/>
    </source>
</evidence>
<evidence type="ECO:0000313" key="8">
    <source>
        <dbReference type="EMBL" id="GGC18040.1"/>
    </source>
</evidence>
<dbReference type="SUPFAM" id="SSF54373">
    <property type="entry name" value="FAD-linked reductases, C-terminal domain"/>
    <property type="match status" value="1"/>
</dbReference>
<organism evidence="8 9">
    <name type="scientific">Parapedobacter defluvii</name>
    <dbReference type="NCBI Taxonomy" id="2045106"/>
    <lineage>
        <taxon>Bacteria</taxon>
        <taxon>Pseudomonadati</taxon>
        <taxon>Bacteroidota</taxon>
        <taxon>Sphingobacteriia</taxon>
        <taxon>Sphingobacteriales</taxon>
        <taxon>Sphingobacteriaceae</taxon>
        <taxon>Parapedobacter</taxon>
    </lineage>
</organism>
<evidence type="ECO:0000313" key="9">
    <source>
        <dbReference type="Proteomes" id="UP000597338"/>
    </source>
</evidence>
<protein>
    <submittedName>
        <fullName evidence="8">Oxidoreductase</fullName>
    </submittedName>
</protein>
<dbReference type="PANTHER" id="PTHR42784">
    <property type="entry name" value="PYRANOSE 2-OXIDASE"/>
    <property type="match status" value="1"/>
</dbReference>
<keyword evidence="3" id="KW-0285">Flavoprotein</keyword>
<evidence type="ECO:0000256" key="2">
    <source>
        <dbReference type="ARBA" id="ARBA00010790"/>
    </source>
</evidence>
<comment type="cofactor">
    <cofactor evidence="1">
        <name>FAD</name>
        <dbReference type="ChEBI" id="CHEBI:57692"/>
    </cofactor>
</comment>
<dbReference type="Proteomes" id="UP000597338">
    <property type="component" value="Unassembled WGS sequence"/>
</dbReference>